<gene>
    <name evidence="3" type="ORF">NCTC5908_00163</name>
</gene>
<dbReference type="Pfam" id="PF05901">
    <property type="entry name" value="Excalibur"/>
    <property type="match status" value="1"/>
</dbReference>
<dbReference type="GeneID" id="49636277"/>
<evidence type="ECO:0000313" key="3">
    <source>
        <dbReference type="EMBL" id="SSY93008.1"/>
    </source>
</evidence>
<feature type="domain" description="Excalibur calcium-binding" evidence="2">
    <location>
        <begin position="37"/>
        <end position="70"/>
    </location>
</feature>
<organism evidence="3 4">
    <name type="scientific">Aggregatibacter aphrophilus</name>
    <name type="common">Haemophilus aphrophilus</name>
    <dbReference type="NCBI Taxonomy" id="732"/>
    <lineage>
        <taxon>Bacteria</taxon>
        <taxon>Pseudomonadati</taxon>
        <taxon>Pseudomonadota</taxon>
        <taxon>Gammaproteobacteria</taxon>
        <taxon>Pasteurellales</taxon>
        <taxon>Pasteurellaceae</taxon>
        <taxon>Aggregatibacter</taxon>
    </lineage>
</organism>
<protein>
    <submittedName>
        <fullName evidence="3">Excalibur calcium-binding domain</fullName>
    </submittedName>
</protein>
<dbReference type="AlphaFoldDB" id="A0A336N1J2"/>
<dbReference type="RefSeq" id="WP_005704013.1">
    <property type="nucleotide sequence ID" value="NZ_MAQF01000012.1"/>
</dbReference>
<evidence type="ECO:0000256" key="1">
    <source>
        <dbReference type="SAM" id="SignalP"/>
    </source>
</evidence>
<sequence>MKKLLLILIALCLIYAPTLAKGKKADAEQFSCDDGKRTCKDMDSCADAKFHLRECGMQKLDRDRDGVPCESICG</sequence>
<feature type="signal peptide" evidence="1">
    <location>
        <begin position="1"/>
        <end position="20"/>
    </location>
</feature>
<reference evidence="3 4" key="1">
    <citation type="submission" date="2018-06" db="EMBL/GenBank/DDBJ databases">
        <authorList>
            <consortium name="Pathogen Informatics"/>
            <person name="Doyle S."/>
        </authorList>
    </citation>
    <scope>NUCLEOTIDE SEQUENCE [LARGE SCALE GENOMIC DNA]</scope>
    <source>
        <strain evidence="3 4">NCTC5908</strain>
    </source>
</reference>
<proteinExistence type="predicted"/>
<dbReference type="EMBL" id="UFSP01000001">
    <property type="protein sequence ID" value="SSY93008.1"/>
    <property type="molecule type" value="Genomic_DNA"/>
</dbReference>
<evidence type="ECO:0000313" key="4">
    <source>
        <dbReference type="Proteomes" id="UP000253728"/>
    </source>
</evidence>
<dbReference type="InterPro" id="IPR008613">
    <property type="entry name" value="Excalibur_Ca-bd_domain"/>
</dbReference>
<evidence type="ECO:0000259" key="2">
    <source>
        <dbReference type="Pfam" id="PF05901"/>
    </source>
</evidence>
<name>A0A336N1J2_AGGAP</name>
<keyword evidence="1" id="KW-0732">Signal</keyword>
<dbReference type="Proteomes" id="UP000253728">
    <property type="component" value="Unassembled WGS sequence"/>
</dbReference>
<feature type="chain" id="PRO_5016390715" evidence="1">
    <location>
        <begin position="21"/>
        <end position="74"/>
    </location>
</feature>
<dbReference type="STRING" id="732.ADJ80_09585"/>
<accession>A0A336N1J2</accession>